<dbReference type="GO" id="GO:0009236">
    <property type="term" value="P:cobalamin biosynthetic process"/>
    <property type="evidence" value="ECO:0007669"/>
    <property type="project" value="UniProtKB-UniPathway"/>
</dbReference>
<dbReference type="UniPathway" id="UPA00148">
    <property type="reaction ID" value="UER00238"/>
</dbReference>
<reference evidence="1" key="1">
    <citation type="journal article" date="2014" name="Front. Microbiol.">
        <title>High frequency of phylogenetically diverse reductive dehalogenase-homologous genes in deep subseafloor sedimentary metagenomes.</title>
        <authorList>
            <person name="Kawai M."/>
            <person name="Futagami T."/>
            <person name="Toyoda A."/>
            <person name="Takaki Y."/>
            <person name="Nishi S."/>
            <person name="Hori S."/>
            <person name="Arai W."/>
            <person name="Tsubouchi T."/>
            <person name="Morono Y."/>
            <person name="Uchiyama I."/>
            <person name="Ito T."/>
            <person name="Fujiyama A."/>
            <person name="Inagaki F."/>
            <person name="Takami H."/>
        </authorList>
    </citation>
    <scope>NUCLEOTIDE SEQUENCE</scope>
    <source>
        <strain evidence="1">Expedition CK06-06</strain>
    </source>
</reference>
<feature type="non-terminal residue" evidence="1">
    <location>
        <position position="1"/>
    </location>
</feature>
<dbReference type="GO" id="GO:0008818">
    <property type="term" value="F:cobalamin 5'-phosphate synthase activity"/>
    <property type="evidence" value="ECO:0007669"/>
    <property type="project" value="InterPro"/>
</dbReference>
<organism evidence="1">
    <name type="scientific">marine sediment metagenome</name>
    <dbReference type="NCBI Taxonomy" id="412755"/>
    <lineage>
        <taxon>unclassified sequences</taxon>
        <taxon>metagenomes</taxon>
        <taxon>ecological metagenomes</taxon>
    </lineage>
</organism>
<dbReference type="EMBL" id="BARW01010513">
    <property type="protein sequence ID" value="GAI77185.1"/>
    <property type="molecule type" value="Genomic_DNA"/>
</dbReference>
<name>X1SPA3_9ZZZZ</name>
<accession>X1SPA3</accession>
<protein>
    <submittedName>
        <fullName evidence="1">Uncharacterized protein</fullName>
    </submittedName>
</protein>
<evidence type="ECO:0000313" key="1">
    <source>
        <dbReference type="EMBL" id="GAI77185.1"/>
    </source>
</evidence>
<sequence length="39" mass="4076">LVGGFMIIVGKHVFGGVNGDIFGATNEIARMVALFVLVI</sequence>
<proteinExistence type="predicted"/>
<gene>
    <name evidence="1" type="ORF">S12H4_20665</name>
</gene>
<comment type="caution">
    <text evidence="1">The sequence shown here is derived from an EMBL/GenBank/DDBJ whole genome shotgun (WGS) entry which is preliminary data.</text>
</comment>
<dbReference type="Pfam" id="PF02654">
    <property type="entry name" value="CobS"/>
    <property type="match status" value="1"/>
</dbReference>
<dbReference type="GO" id="GO:0051073">
    <property type="term" value="F:adenosylcobinamide-GDP ribazoletransferase activity"/>
    <property type="evidence" value="ECO:0007669"/>
    <property type="project" value="InterPro"/>
</dbReference>
<dbReference type="AlphaFoldDB" id="X1SPA3"/>
<dbReference type="InterPro" id="IPR003805">
    <property type="entry name" value="CobS"/>
</dbReference>